<organism evidence="2 3">
    <name type="scientific">Larkinella bovis</name>
    <dbReference type="NCBI Taxonomy" id="683041"/>
    <lineage>
        <taxon>Bacteria</taxon>
        <taxon>Pseudomonadati</taxon>
        <taxon>Bacteroidota</taxon>
        <taxon>Cytophagia</taxon>
        <taxon>Cytophagales</taxon>
        <taxon>Spirosomataceae</taxon>
        <taxon>Larkinella</taxon>
    </lineage>
</organism>
<sequence>MKDYLSRLFLAALTSAVTSTGWAQYQPGLVSSNYGGIHRMLQNPSSIAGTRYKFQIIAVTGTSSVNSLYTKYISKGFFQSIQLPYSKSNSLPLRTLGSITNAPRTTSYSEILGPSFLINVDGNQTIALHTRLTSYLYGSTLPENLTEAYRNRLFYRNLQPSSGGFDVGLGHNSFGEIGLTYGLQVFDGKWHRLKIGATVRRIVGAQLSYLNARGNYAIVQTNGDSEKRLDLTNLDYALGQTTPRTDFSLGSVFSSAYGSGWGYDLGATYEIGKRTTGRGYNSETPMKDPRPAYWLRLSAALMNGGSINYPTGQAVTGSGRLTFDQEELEKFGNAPTDYLTAQSNGMAQDYKPGKVALPRMLHLEADLRLAPSFYVNGLSMNNLTSGGTVRMPNMFIVTPRFEDEDVEFGLPVSILGPDSRVAVGMSTRLGPITLGFSDMGRIFSKKGDNRSSLAWIGFSVWKWRKKE</sequence>
<accession>A0ABW0IM52</accession>
<evidence type="ECO:0000259" key="1">
    <source>
        <dbReference type="Pfam" id="PF18990"/>
    </source>
</evidence>
<dbReference type="Pfam" id="PF18990">
    <property type="entry name" value="DUF5723"/>
    <property type="match status" value="1"/>
</dbReference>
<dbReference type="Proteomes" id="UP001596106">
    <property type="component" value="Unassembled WGS sequence"/>
</dbReference>
<gene>
    <name evidence="2" type="ORF">ACFPMF_23050</name>
</gene>
<dbReference type="EMBL" id="JBHSMA010000011">
    <property type="protein sequence ID" value="MFC5412222.1"/>
    <property type="molecule type" value="Genomic_DNA"/>
</dbReference>
<dbReference type="RefSeq" id="WP_379849519.1">
    <property type="nucleotide sequence ID" value="NZ_JBHSMA010000011.1"/>
</dbReference>
<name>A0ABW0IM52_9BACT</name>
<feature type="domain" description="DUF5723" evidence="1">
    <location>
        <begin position="97"/>
        <end position="433"/>
    </location>
</feature>
<dbReference type="InterPro" id="IPR043781">
    <property type="entry name" value="DUF5723"/>
</dbReference>
<comment type="caution">
    <text evidence="2">The sequence shown here is derived from an EMBL/GenBank/DDBJ whole genome shotgun (WGS) entry which is preliminary data.</text>
</comment>
<reference evidence="3" key="1">
    <citation type="journal article" date="2019" name="Int. J. Syst. Evol. Microbiol.">
        <title>The Global Catalogue of Microorganisms (GCM) 10K type strain sequencing project: providing services to taxonomists for standard genome sequencing and annotation.</title>
        <authorList>
            <consortium name="The Broad Institute Genomics Platform"/>
            <consortium name="The Broad Institute Genome Sequencing Center for Infectious Disease"/>
            <person name="Wu L."/>
            <person name="Ma J."/>
        </authorList>
    </citation>
    <scope>NUCLEOTIDE SEQUENCE [LARGE SCALE GENOMIC DNA]</scope>
    <source>
        <strain evidence="3">CCUG 55250</strain>
    </source>
</reference>
<protein>
    <submittedName>
        <fullName evidence="2">DUF5723 family protein</fullName>
    </submittedName>
</protein>
<evidence type="ECO:0000313" key="2">
    <source>
        <dbReference type="EMBL" id="MFC5412222.1"/>
    </source>
</evidence>
<keyword evidence="3" id="KW-1185">Reference proteome</keyword>
<proteinExistence type="predicted"/>
<evidence type="ECO:0000313" key="3">
    <source>
        <dbReference type="Proteomes" id="UP001596106"/>
    </source>
</evidence>